<evidence type="ECO:0000256" key="2">
    <source>
        <dbReference type="SAM" id="MobiDB-lite"/>
    </source>
</evidence>
<gene>
    <name evidence="3" type="ORF">TEOVI_000343600</name>
</gene>
<sequence>MYAKGTRGLRNLDETLAALRQNARQEARLTREELRRYVIREDIRRQNAERRFQQQGELLNGARSGNVTSASVGCESDAALPGWYDGQFAPPDAGDMNSDAAIHHGDAGDIVEDVTERVSRAAHTLYPQLLNEIDACAVDLWPRQHDCVDGDEDEESVQVFSGDCVVEWSGNRSPLLLRCTRPSSTGYLPLVPSSTGKEVLPRGRSGNTSKVTETKPPVVCFDGDMCSRLYEYDGGADPLKSALLSAKRMCEGRGVVSGNSPSETKGPLAPQRPTKRCWDPRAANKPVLHSVGTAVAESSAKSIAKKIRQSVKQQPHGTDDKGNQDVSERIFVEPRSFVTEPKSEEVIYVQVAQPLMAHFCDGCGACAARDVTTGLPDSCTSCGETFGPVAPMRRYISSDDDGEGYSMNRTAARGRSGSSEVKADVGVGGLEAHGVPPDVSRAKSHTAATMGTEVQRPCSVGGSAVATQAGARNGPKPLPLTAKGLYFLYLWDQAVSRS</sequence>
<evidence type="ECO:0000256" key="1">
    <source>
        <dbReference type="SAM" id="Coils"/>
    </source>
</evidence>
<evidence type="ECO:0000313" key="4">
    <source>
        <dbReference type="Proteomes" id="UP000195570"/>
    </source>
</evidence>
<keyword evidence="4" id="KW-1185">Reference proteome</keyword>
<proteinExistence type="predicted"/>
<feature type="region of interest" description="Disordered" evidence="2">
    <location>
        <begin position="306"/>
        <end position="327"/>
    </location>
</feature>
<dbReference type="Proteomes" id="UP000195570">
    <property type="component" value="Unassembled WGS sequence"/>
</dbReference>
<reference evidence="3" key="1">
    <citation type="submission" date="2016-09" db="EMBL/GenBank/DDBJ databases">
        <authorList>
            <person name="Hebert L."/>
            <person name="Moumen B."/>
        </authorList>
    </citation>
    <scope>NUCLEOTIDE SEQUENCE [LARGE SCALE GENOMIC DNA]</scope>
    <source>
        <strain evidence="3">OVI</strain>
    </source>
</reference>
<name>A0A1G4IHW2_TRYEQ</name>
<feature type="region of interest" description="Disordered" evidence="2">
    <location>
        <begin position="253"/>
        <end position="283"/>
    </location>
</feature>
<feature type="coiled-coil region" evidence="1">
    <location>
        <begin position="9"/>
        <end position="40"/>
    </location>
</feature>
<evidence type="ECO:0000313" key="3">
    <source>
        <dbReference type="EMBL" id="SCU71854.1"/>
    </source>
</evidence>
<dbReference type="VEuPathDB" id="TriTrypDB:TEOVI_000343600"/>
<dbReference type="RefSeq" id="XP_067082442.1">
    <property type="nucleotide sequence ID" value="XM_067226341.1"/>
</dbReference>
<accession>A0A1G4IHW2</accession>
<protein>
    <submittedName>
        <fullName evidence="3">Uncharacterized protein</fullName>
    </submittedName>
</protein>
<dbReference type="AlphaFoldDB" id="A0A1G4IHW2"/>
<feature type="region of interest" description="Disordered" evidence="2">
    <location>
        <begin position="398"/>
        <end position="421"/>
    </location>
</feature>
<feature type="compositionally biased region" description="Basic and acidic residues" evidence="2">
    <location>
        <begin position="317"/>
        <end position="327"/>
    </location>
</feature>
<dbReference type="GeneID" id="92377376"/>
<dbReference type="EMBL" id="CZPT02001745">
    <property type="protein sequence ID" value="SCU71854.1"/>
    <property type="molecule type" value="Genomic_DNA"/>
</dbReference>
<feature type="region of interest" description="Disordered" evidence="2">
    <location>
        <begin position="190"/>
        <end position="211"/>
    </location>
</feature>
<keyword evidence="1" id="KW-0175">Coiled coil</keyword>
<organism evidence="3 4">
    <name type="scientific">Trypanosoma equiperdum</name>
    <dbReference type="NCBI Taxonomy" id="5694"/>
    <lineage>
        <taxon>Eukaryota</taxon>
        <taxon>Discoba</taxon>
        <taxon>Euglenozoa</taxon>
        <taxon>Kinetoplastea</taxon>
        <taxon>Metakinetoplastina</taxon>
        <taxon>Trypanosomatida</taxon>
        <taxon>Trypanosomatidae</taxon>
        <taxon>Trypanosoma</taxon>
    </lineage>
</organism>
<comment type="caution">
    <text evidence="3">The sequence shown here is derived from an EMBL/GenBank/DDBJ whole genome shotgun (WGS) entry which is preliminary data.</text>
</comment>